<gene>
    <name evidence="2" type="ORF">ACFSQW_18350</name>
</gene>
<dbReference type="Gene3D" id="3.90.1720.10">
    <property type="entry name" value="endopeptidase domain like (from Nostoc punctiforme)"/>
    <property type="match status" value="1"/>
</dbReference>
<proteinExistence type="predicted"/>
<dbReference type="EMBL" id="JBHULD010000018">
    <property type="protein sequence ID" value="MFD2556363.1"/>
    <property type="molecule type" value="Genomic_DNA"/>
</dbReference>
<protein>
    <submittedName>
        <fullName evidence="2">YiiX/YebB-like N1pC/P60 family cysteine hydrolase</fullName>
    </submittedName>
</protein>
<evidence type="ECO:0000313" key="3">
    <source>
        <dbReference type="Proteomes" id="UP001597440"/>
    </source>
</evidence>
<dbReference type="InterPro" id="IPR024453">
    <property type="entry name" value="Peptidase_C92"/>
</dbReference>
<name>A0ABW5L7Q0_9SPHI</name>
<comment type="caution">
    <text evidence="2">The sequence shown here is derived from an EMBL/GenBank/DDBJ whole genome shotgun (WGS) entry which is preliminary data.</text>
</comment>
<dbReference type="InterPro" id="IPR038765">
    <property type="entry name" value="Papain-like_cys_pep_sf"/>
</dbReference>
<organism evidence="2 3">
    <name type="scientific">Sphingobacterium tabacisoli</name>
    <dbReference type="NCBI Taxonomy" id="2044855"/>
    <lineage>
        <taxon>Bacteria</taxon>
        <taxon>Pseudomonadati</taxon>
        <taxon>Bacteroidota</taxon>
        <taxon>Sphingobacteriia</taxon>
        <taxon>Sphingobacteriales</taxon>
        <taxon>Sphingobacteriaceae</taxon>
        <taxon>Sphingobacterium</taxon>
    </lineage>
</organism>
<accession>A0ABW5L7Q0</accession>
<keyword evidence="3" id="KW-1185">Reference proteome</keyword>
<evidence type="ECO:0000256" key="1">
    <source>
        <dbReference type="SAM" id="SignalP"/>
    </source>
</evidence>
<reference evidence="3" key="1">
    <citation type="journal article" date="2019" name="Int. J. Syst. Evol. Microbiol.">
        <title>The Global Catalogue of Microorganisms (GCM) 10K type strain sequencing project: providing services to taxonomists for standard genome sequencing and annotation.</title>
        <authorList>
            <consortium name="The Broad Institute Genomics Platform"/>
            <consortium name="The Broad Institute Genome Sequencing Center for Infectious Disease"/>
            <person name="Wu L."/>
            <person name="Ma J."/>
        </authorList>
    </citation>
    <scope>NUCLEOTIDE SEQUENCE [LARGE SCALE GENOMIC DNA]</scope>
    <source>
        <strain evidence="3">KCTC 52298</strain>
    </source>
</reference>
<feature type="chain" id="PRO_5047148495" evidence="1">
    <location>
        <begin position="21"/>
        <end position="216"/>
    </location>
</feature>
<dbReference type="SUPFAM" id="SSF54001">
    <property type="entry name" value="Cysteine proteinases"/>
    <property type="match status" value="1"/>
</dbReference>
<sequence length="216" mass="24395">MIKKVLVVFVFLYSVLSVHAQSSLNYKGITIQHGDLLFVGAQAESLSGAINRVTQRTASASFDHMGLIEVVEGVPYILHASSSKGCVREPLDNMAKHHELQQYVIYRIDDKYKDAIPEAMVIAHQMIGKPYNWSYRLNDSSYYCSDFVERAFRPIGLFKLEPMTFKNPKTGDFDEFWVKFYTKQGMEVPEGELGCNPNGLAANPNIHRIGILEGKK</sequence>
<feature type="signal peptide" evidence="1">
    <location>
        <begin position="1"/>
        <end position="20"/>
    </location>
</feature>
<keyword evidence="1" id="KW-0732">Signal</keyword>
<evidence type="ECO:0000313" key="2">
    <source>
        <dbReference type="EMBL" id="MFD2556363.1"/>
    </source>
</evidence>
<dbReference type="RefSeq" id="WP_210352572.1">
    <property type="nucleotide sequence ID" value="NZ_JAEQMU010000001.1"/>
</dbReference>
<dbReference type="Proteomes" id="UP001597440">
    <property type="component" value="Unassembled WGS sequence"/>
</dbReference>
<dbReference type="Pfam" id="PF05708">
    <property type="entry name" value="Peptidase_C92"/>
    <property type="match status" value="1"/>
</dbReference>